<accession>A0AAV9Z1P2</accession>
<feature type="region of interest" description="Disordered" evidence="4">
    <location>
        <begin position="49"/>
        <end position="88"/>
    </location>
</feature>
<keyword evidence="3" id="KW-0694">RNA-binding</keyword>
<dbReference type="GO" id="GO:0003729">
    <property type="term" value="F:mRNA binding"/>
    <property type="evidence" value="ECO:0007669"/>
    <property type="project" value="TreeGrafter"/>
</dbReference>
<dbReference type="Gene3D" id="1.10.150.50">
    <property type="entry name" value="Transcription Factor, Ets-1"/>
    <property type="match status" value="1"/>
</dbReference>
<evidence type="ECO:0000313" key="7">
    <source>
        <dbReference type="Proteomes" id="UP001362999"/>
    </source>
</evidence>
<evidence type="ECO:0000256" key="2">
    <source>
        <dbReference type="ARBA" id="ARBA00022490"/>
    </source>
</evidence>
<dbReference type="GO" id="GO:0000932">
    <property type="term" value="C:P-body"/>
    <property type="evidence" value="ECO:0007669"/>
    <property type="project" value="TreeGrafter"/>
</dbReference>
<dbReference type="InterPro" id="IPR001660">
    <property type="entry name" value="SAM"/>
</dbReference>
<dbReference type="GO" id="GO:0000289">
    <property type="term" value="P:nuclear-transcribed mRNA poly(A) tail shortening"/>
    <property type="evidence" value="ECO:0007669"/>
    <property type="project" value="TreeGrafter"/>
</dbReference>
<dbReference type="InterPro" id="IPR013761">
    <property type="entry name" value="SAM/pointed_sf"/>
</dbReference>
<name>A0AAV9Z1P2_9AGAR</name>
<organism evidence="6 7">
    <name type="scientific">Favolaschia claudopus</name>
    <dbReference type="NCBI Taxonomy" id="2862362"/>
    <lineage>
        <taxon>Eukaryota</taxon>
        <taxon>Fungi</taxon>
        <taxon>Dikarya</taxon>
        <taxon>Basidiomycota</taxon>
        <taxon>Agaricomycotina</taxon>
        <taxon>Agaricomycetes</taxon>
        <taxon>Agaricomycetidae</taxon>
        <taxon>Agaricales</taxon>
        <taxon>Marasmiineae</taxon>
        <taxon>Mycenaceae</taxon>
        <taxon>Favolaschia</taxon>
    </lineage>
</organism>
<dbReference type="PROSITE" id="PS50105">
    <property type="entry name" value="SAM_DOMAIN"/>
    <property type="match status" value="1"/>
</dbReference>
<dbReference type="PANTHER" id="PTHR12515">
    <property type="entry name" value="STERILE ALPHA MOTIF DOMAIN CONTAINING PROTEIN 4-RELATED"/>
    <property type="match status" value="1"/>
</dbReference>
<sequence length="211" mass="23467">MNVRRKGRRASSFPDGFLYLKTWFQSLNKQQRAATIVGLSILDSKLSLKKDPSGWSSNETTPTSDHGFLSAEIDPDKPPKKSQSNTQRRNALLALSKTFEYRDPVSKEPSPVVAVPTDISDWLRSIRLHKYDHCLNHLSWAELSNLTEQELVSLGVAAQGARDRLRKFVRNGGNGFECVTWTAVGKSVEVVVSCNSASGFKCPACGWRITI</sequence>
<evidence type="ECO:0000313" key="6">
    <source>
        <dbReference type="EMBL" id="KAK6968925.1"/>
    </source>
</evidence>
<feature type="compositionally biased region" description="Polar residues" evidence="4">
    <location>
        <begin position="54"/>
        <end position="64"/>
    </location>
</feature>
<reference evidence="6 7" key="1">
    <citation type="journal article" date="2024" name="J Genomics">
        <title>Draft genome sequencing and assembly of Favolaschia claudopus CIRM-BRFM 2984 isolated from oak limbs.</title>
        <authorList>
            <person name="Navarro D."/>
            <person name="Drula E."/>
            <person name="Chaduli D."/>
            <person name="Cazenave R."/>
            <person name="Ahrendt S."/>
            <person name="Wang J."/>
            <person name="Lipzen A."/>
            <person name="Daum C."/>
            <person name="Barry K."/>
            <person name="Grigoriev I.V."/>
            <person name="Favel A."/>
            <person name="Rosso M.N."/>
            <person name="Martin F."/>
        </authorList>
    </citation>
    <scope>NUCLEOTIDE SEQUENCE [LARGE SCALE GENOMIC DNA]</scope>
    <source>
        <strain evidence="6 7">CIRM-BRFM 2984</strain>
    </source>
</reference>
<evidence type="ECO:0000256" key="4">
    <source>
        <dbReference type="SAM" id="MobiDB-lite"/>
    </source>
</evidence>
<evidence type="ECO:0000256" key="3">
    <source>
        <dbReference type="ARBA" id="ARBA00022884"/>
    </source>
</evidence>
<keyword evidence="2" id="KW-0963">Cytoplasm</keyword>
<evidence type="ECO:0000259" key="5">
    <source>
        <dbReference type="PROSITE" id="PS50105"/>
    </source>
</evidence>
<dbReference type="Pfam" id="PF00536">
    <property type="entry name" value="SAM_1"/>
    <property type="match status" value="1"/>
</dbReference>
<comment type="caution">
    <text evidence="6">The sequence shown here is derived from an EMBL/GenBank/DDBJ whole genome shotgun (WGS) entry which is preliminary data.</text>
</comment>
<feature type="domain" description="SAM" evidence="5">
    <location>
        <begin position="114"/>
        <end position="171"/>
    </location>
</feature>
<dbReference type="AlphaFoldDB" id="A0AAV9Z1P2"/>
<dbReference type="SUPFAM" id="SSF47769">
    <property type="entry name" value="SAM/Pointed domain"/>
    <property type="match status" value="1"/>
</dbReference>
<proteinExistence type="predicted"/>
<dbReference type="Proteomes" id="UP001362999">
    <property type="component" value="Unassembled WGS sequence"/>
</dbReference>
<evidence type="ECO:0000256" key="1">
    <source>
        <dbReference type="ARBA" id="ARBA00004496"/>
    </source>
</evidence>
<dbReference type="EMBL" id="JAWWNJ010000240">
    <property type="protein sequence ID" value="KAK6968925.1"/>
    <property type="molecule type" value="Genomic_DNA"/>
</dbReference>
<dbReference type="InterPro" id="IPR050897">
    <property type="entry name" value="SMAUG/VTS1_RNA-bind"/>
</dbReference>
<comment type="subcellular location">
    <subcellularLocation>
        <location evidence="1">Cytoplasm</location>
    </subcellularLocation>
</comment>
<dbReference type="PANTHER" id="PTHR12515:SF5">
    <property type="entry name" value="PROTEIN SMAUG"/>
    <property type="match status" value="1"/>
</dbReference>
<keyword evidence="7" id="KW-1185">Reference proteome</keyword>
<gene>
    <name evidence="6" type="ORF">R3P38DRAFT_2815220</name>
</gene>
<protein>
    <recommendedName>
        <fullName evidence="5">SAM domain-containing protein</fullName>
    </recommendedName>
</protein>